<accession>A0A2T4UI39</accession>
<dbReference type="InterPro" id="IPR050834">
    <property type="entry name" value="Glycosyltransf_2"/>
</dbReference>
<comment type="caution">
    <text evidence="6">The sequence shown here is derived from an EMBL/GenBank/DDBJ whole genome shotgun (WGS) entry which is preliminary data.</text>
</comment>
<dbReference type="GO" id="GO:0016757">
    <property type="term" value="F:glycosyltransferase activity"/>
    <property type="evidence" value="ECO:0007669"/>
    <property type="project" value="UniProtKB-KW"/>
</dbReference>
<evidence type="ECO:0000313" key="6">
    <source>
        <dbReference type="EMBL" id="PTL58906.1"/>
    </source>
</evidence>
<name>A0A2T4UI39_9ACTN</name>
<dbReference type="PANTHER" id="PTHR43685">
    <property type="entry name" value="GLYCOSYLTRANSFERASE"/>
    <property type="match status" value="1"/>
</dbReference>
<evidence type="ECO:0000256" key="2">
    <source>
        <dbReference type="ARBA" id="ARBA00022676"/>
    </source>
</evidence>
<dbReference type="SUPFAM" id="SSF53448">
    <property type="entry name" value="Nucleotide-diphospho-sugar transferases"/>
    <property type="match status" value="1"/>
</dbReference>
<organism evidence="6 7">
    <name type="scientific">Paraconexibacter algicola</name>
    <dbReference type="NCBI Taxonomy" id="2133960"/>
    <lineage>
        <taxon>Bacteria</taxon>
        <taxon>Bacillati</taxon>
        <taxon>Actinomycetota</taxon>
        <taxon>Thermoleophilia</taxon>
        <taxon>Solirubrobacterales</taxon>
        <taxon>Paraconexibacteraceae</taxon>
        <taxon>Paraconexibacter</taxon>
    </lineage>
</organism>
<protein>
    <recommendedName>
        <fullName evidence="4 5">Glycosyltransferase 2-like domain-containing protein</fullName>
    </recommendedName>
</protein>
<evidence type="ECO:0000259" key="4">
    <source>
        <dbReference type="Pfam" id="PF00535"/>
    </source>
</evidence>
<dbReference type="Pfam" id="PF00535">
    <property type="entry name" value="Glycos_transf_2"/>
    <property type="match status" value="1"/>
</dbReference>
<feature type="domain" description="Glycosyltransferase 2-like" evidence="4">
    <location>
        <begin position="8"/>
        <end position="125"/>
    </location>
</feature>
<evidence type="ECO:0000313" key="7">
    <source>
        <dbReference type="Proteomes" id="UP000240739"/>
    </source>
</evidence>
<keyword evidence="3" id="KW-0808">Transferase</keyword>
<dbReference type="Gene3D" id="3.90.550.10">
    <property type="entry name" value="Spore Coat Polysaccharide Biosynthesis Protein SpsA, Chain A"/>
    <property type="match status" value="1"/>
</dbReference>
<dbReference type="AlphaFoldDB" id="A0A2T4UI39"/>
<comment type="similarity">
    <text evidence="1">Belongs to the glycosyltransferase 2 family.</text>
</comment>
<reference evidence="6 7" key="1">
    <citation type="submission" date="2018-03" db="EMBL/GenBank/DDBJ databases">
        <title>Aquarubrobacter algicola gen. nov., sp. nov., a novel actinobacterium isolated from shallow eutrophic lake during the end of cyanobacterial harmful algal blooms.</title>
        <authorList>
            <person name="Chun S.J."/>
        </authorList>
    </citation>
    <scope>NUCLEOTIDE SEQUENCE [LARGE SCALE GENOMIC DNA]</scope>
    <source>
        <strain evidence="6 7">Seoho-28</strain>
    </source>
</reference>
<dbReference type="InterPro" id="IPR029044">
    <property type="entry name" value="Nucleotide-diphossugar_trans"/>
</dbReference>
<sequence length="307" mass="31909">MRGVTVGVLLPVHGFAPFLAEAIDAVLAQDPAPDVVVVVDDGSPVPVALHPDHLAAGVRRVRRATAGGPAAARDTGLRALDPAVTFVALCDADDTWEPGALAAHLRAHAASPGAGWSFGRSRVVGVDGRPTGERWDEPAPGRHDAAALGRALHAANPVPTSSVVLRREALAAVGGFAAPVRVAEDWELWLRLCAAGHDALCVPDAVVRYRRHPGGLTADVAALARAQLEVRERHVALAAGPDTVARARAADLAALADGLARAGDPRAARAAWARVARERPLTARERARRLALALPGVRARVGRGPAY</sequence>
<gene>
    <name evidence="6" type="ORF">C7Y72_04185</name>
</gene>
<keyword evidence="2" id="KW-0328">Glycosyltransferase</keyword>
<dbReference type="Pfam" id="PF13632">
    <property type="entry name" value="Glyco_trans_2_3"/>
    <property type="match status" value="1"/>
</dbReference>
<dbReference type="EMBL" id="PYYB01000001">
    <property type="protein sequence ID" value="PTL58906.1"/>
    <property type="molecule type" value="Genomic_DNA"/>
</dbReference>
<evidence type="ECO:0000256" key="3">
    <source>
        <dbReference type="ARBA" id="ARBA00022679"/>
    </source>
</evidence>
<dbReference type="InterPro" id="IPR001173">
    <property type="entry name" value="Glyco_trans_2-like"/>
</dbReference>
<evidence type="ECO:0000259" key="5">
    <source>
        <dbReference type="Pfam" id="PF13632"/>
    </source>
</evidence>
<feature type="domain" description="Glycosyltransferase 2-like" evidence="5">
    <location>
        <begin position="148"/>
        <end position="216"/>
    </location>
</feature>
<evidence type="ECO:0000256" key="1">
    <source>
        <dbReference type="ARBA" id="ARBA00006739"/>
    </source>
</evidence>
<dbReference type="PANTHER" id="PTHR43685:SF5">
    <property type="entry name" value="GLYCOSYLTRANSFERASE EPSE-RELATED"/>
    <property type="match status" value="1"/>
</dbReference>
<keyword evidence="7" id="KW-1185">Reference proteome</keyword>
<dbReference type="Proteomes" id="UP000240739">
    <property type="component" value="Unassembled WGS sequence"/>
</dbReference>
<proteinExistence type="inferred from homology"/>